<organism evidence="2 3">
    <name type="scientific">Streptomyces minutiscleroticus</name>
    <dbReference type="NCBI Taxonomy" id="68238"/>
    <lineage>
        <taxon>Bacteria</taxon>
        <taxon>Bacillati</taxon>
        <taxon>Actinomycetota</taxon>
        <taxon>Actinomycetes</taxon>
        <taxon>Kitasatosporales</taxon>
        <taxon>Streptomycetaceae</taxon>
        <taxon>Streptomyces</taxon>
    </lineage>
</organism>
<evidence type="ECO:0000313" key="2">
    <source>
        <dbReference type="EMBL" id="GGY10279.1"/>
    </source>
</evidence>
<dbReference type="InterPro" id="IPR015947">
    <property type="entry name" value="PUA-like_sf"/>
</dbReference>
<reference evidence="2" key="2">
    <citation type="submission" date="2020-09" db="EMBL/GenBank/DDBJ databases">
        <authorList>
            <person name="Sun Q."/>
            <person name="Ohkuma M."/>
        </authorList>
    </citation>
    <scope>NUCLEOTIDE SEQUENCE</scope>
    <source>
        <strain evidence="2">JCM 4790</strain>
    </source>
</reference>
<dbReference type="CDD" id="cd06552">
    <property type="entry name" value="ASCH_yqfb_like"/>
    <property type="match status" value="1"/>
</dbReference>
<dbReference type="AlphaFoldDB" id="A0A918P0P8"/>
<dbReference type="PANTHER" id="PTHR42250">
    <property type="entry name" value="ASCH DOMAIN-CONTAINING PROTEIN"/>
    <property type="match status" value="1"/>
</dbReference>
<dbReference type="RefSeq" id="WP_190194639.1">
    <property type="nucleotide sequence ID" value="NZ_BMVU01000072.1"/>
</dbReference>
<dbReference type="SMART" id="SM01022">
    <property type="entry name" value="ASCH"/>
    <property type="match status" value="1"/>
</dbReference>
<dbReference type="InterPro" id="IPR007374">
    <property type="entry name" value="ASCH_domain"/>
</dbReference>
<gene>
    <name evidence="2" type="ORF">GCM10010358_73550</name>
</gene>
<evidence type="ECO:0000259" key="1">
    <source>
        <dbReference type="SMART" id="SM01022"/>
    </source>
</evidence>
<dbReference type="Proteomes" id="UP000619244">
    <property type="component" value="Unassembled WGS sequence"/>
</dbReference>
<accession>A0A918P0P8</accession>
<reference evidence="2" key="1">
    <citation type="journal article" date="2014" name="Int. J. Syst. Evol. Microbiol.">
        <title>Complete genome sequence of Corynebacterium casei LMG S-19264T (=DSM 44701T), isolated from a smear-ripened cheese.</title>
        <authorList>
            <consortium name="US DOE Joint Genome Institute (JGI-PGF)"/>
            <person name="Walter F."/>
            <person name="Albersmeier A."/>
            <person name="Kalinowski J."/>
            <person name="Ruckert C."/>
        </authorList>
    </citation>
    <scope>NUCLEOTIDE SEQUENCE</scope>
    <source>
        <strain evidence="2">JCM 4790</strain>
    </source>
</reference>
<evidence type="ECO:0000313" key="3">
    <source>
        <dbReference type="Proteomes" id="UP000619244"/>
    </source>
</evidence>
<sequence length="122" mass="13205">MNGLDPSLYQDLKTAGPPIIRFDPRYLEAVRSGAKTTRFRDPAQLGPASLVFESDPEVVLSAEVTGIRHCRVSDLTDQDAQAEGLTTAAQLREAFKGHYPDPAGTDEVDVITFQSNDKTGAV</sequence>
<keyword evidence="3" id="KW-1185">Reference proteome</keyword>
<dbReference type="Pfam" id="PF04266">
    <property type="entry name" value="ASCH"/>
    <property type="match status" value="1"/>
</dbReference>
<dbReference type="EMBL" id="BMVU01000072">
    <property type="protein sequence ID" value="GGY10279.1"/>
    <property type="molecule type" value="Genomic_DNA"/>
</dbReference>
<dbReference type="Gene3D" id="2.30.130.30">
    <property type="entry name" value="Hypothetical protein"/>
    <property type="match status" value="1"/>
</dbReference>
<proteinExistence type="predicted"/>
<dbReference type="SUPFAM" id="SSF88697">
    <property type="entry name" value="PUA domain-like"/>
    <property type="match status" value="1"/>
</dbReference>
<dbReference type="PANTHER" id="PTHR42250:SF1">
    <property type="entry name" value="ASCH DOMAIN-CONTAINING PROTEIN"/>
    <property type="match status" value="1"/>
</dbReference>
<comment type="caution">
    <text evidence="2">The sequence shown here is derived from an EMBL/GenBank/DDBJ whole genome shotgun (WGS) entry which is preliminary data.</text>
</comment>
<feature type="domain" description="ASCH" evidence="1">
    <location>
        <begin position="20"/>
        <end position="117"/>
    </location>
</feature>
<protein>
    <recommendedName>
        <fullName evidence="1">ASCH domain-containing protein</fullName>
    </recommendedName>
</protein>
<name>A0A918P0P8_9ACTN</name>